<evidence type="ECO:0000256" key="2">
    <source>
        <dbReference type="SAM" id="SignalP"/>
    </source>
</evidence>
<dbReference type="GO" id="GO:0005829">
    <property type="term" value="C:cytosol"/>
    <property type="evidence" value="ECO:0007669"/>
    <property type="project" value="TreeGrafter"/>
</dbReference>
<evidence type="ECO:0000313" key="8">
    <source>
        <dbReference type="EMBL" id="JAQ06708.1"/>
    </source>
</evidence>
<evidence type="ECO:0000313" key="5">
    <source>
        <dbReference type="EMBL" id="JAG51652.1"/>
    </source>
</evidence>
<accession>A0A0A9WZ00</accession>
<dbReference type="PANTHER" id="PTHR15644">
    <property type="entry name" value="OSTEOPETROSIS ASSOCIATED TRANSMEMBRANE PROTEIN 1"/>
    <property type="match status" value="1"/>
</dbReference>
<organism evidence="4">
    <name type="scientific">Lygus hesperus</name>
    <name type="common">Western plant bug</name>
    <dbReference type="NCBI Taxonomy" id="30085"/>
    <lineage>
        <taxon>Eukaryota</taxon>
        <taxon>Metazoa</taxon>
        <taxon>Ecdysozoa</taxon>
        <taxon>Arthropoda</taxon>
        <taxon>Hexapoda</taxon>
        <taxon>Insecta</taxon>
        <taxon>Pterygota</taxon>
        <taxon>Neoptera</taxon>
        <taxon>Paraneoptera</taxon>
        <taxon>Hemiptera</taxon>
        <taxon>Heteroptera</taxon>
        <taxon>Panheteroptera</taxon>
        <taxon>Cimicomorpha</taxon>
        <taxon>Miridae</taxon>
        <taxon>Mirini</taxon>
        <taxon>Lygus</taxon>
    </lineage>
</organism>
<dbReference type="AlphaFoldDB" id="A0A0A9WZ00"/>
<feature type="transmembrane region" description="Helical" evidence="1">
    <location>
        <begin position="222"/>
        <end position="244"/>
    </location>
</feature>
<dbReference type="EMBL" id="GDHC01012071">
    <property type="protein sequence ID" value="JAQ06558.1"/>
    <property type="molecule type" value="Transcribed_RNA"/>
</dbReference>
<evidence type="ECO:0000313" key="4">
    <source>
        <dbReference type="EMBL" id="JAG12621.1"/>
    </source>
</evidence>
<evidence type="ECO:0000313" key="6">
    <source>
        <dbReference type="EMBL" id="JAQ02822.1"/>
    </source>
</evidence>
<dbReference type="EMBL" id="GBRD01014173">
    <property type="protein sequence ID" value="JAG51653.1"/>
    <property type="molecule type" value="Transcribed_RNA"/>
</dbReference>
<evidence type="ECO:0000313" key="7">
    <source>
        <dbReference type="EMBL" id="JAQ06558.1"/>
    </source>
</evidence>
<dbReference type="EMBL" id="GBHO01030983">
    <property type="protein sequence ID" value="JAG12621.1"/>
    <property type="molecule type" value="Transcribed_RNA"/>
</dbReference>
<dbReference type="EMBL" id="GBRD01014170">
    <property type="protein sequence ID" value="JAG51656.1"/>
    <property type="molecule type" value="Transcribed_RNA"/>
</dbReference>
<name>A0A0A9WZ00_LYGHE</name>
<evidence type="ECO:0000256" key="1">
    <source>
        <dbReference type="SAM" id="Phobius"/>
    </source>
</evidence>
<reference evidence="5" key="3">
    <citation type="submission" date="2014-09" db="EMBL/GenBank/DDBJ databases">
        <authorList>
            <person name="Magalhaes I.L.F."/>
            <person name="Oliveira U."/>
            <person name="Santos F.R."/>
            <person name="Vidigal T.H.D.A."/>
            <person name="Brescovit A.D."/>
            <person name="Santos A.J."/>
        </authorList>
    </citation>
    <scope>NUCLEOTIDE SEQUENCE</scope>
</reference>
<dbReference type="EMBL" id="GBRD01014171">
    <property type="protein sequence ID" value="JAG51655.1"/>
    <property type="molecule type" value="Transcribed_RNA"/>
</dbReference>
<gene>
    <name evidence="4" type="primary">OSTM1_0</name>
    <name evidence="8" type="synonym">OSTM1_1</name>
    <name evidence="3" type="synonym">OSTM1_2</name>
    <name evidence="6" type="synonym">OSTM1_3</name>
    <name evidence="4" type="ORF">CM83_74549</name>
    <name evidence="3" type="ORF">CM83_74550</name>
    <name evidence="6" type="ORF">g.80784</name>
    <name evidence="8" type="ORF">g.80785</name>
    <name evidence="7" type="ORF">g.80786</name>
</gene>
<keyword evidence="1" id="KW-0472">Membrane</keyword>
<dbReference type="InterPro" id="IPR019172">
    <property type="entry name" value="Osteopetrosis-assoc_TM_1"/>
</dbReference>
<dbReference type="EMBL" id="GDHC01011921">
    <property type="protein sequence ID" value="JAQ06708.1"/>
    <property type="molecule type" value="Transcribed_RNA"/>
</dbReference>
<dbReference type="EMBL" id="GDHC01015807">
    <property type="protein sequence ID" value="JAQ02822.1"/>
    <property type="molecule type" value="Transcribed_RNA"/>
</dbReference>
<dbReference type="EMBL" id="GBHO01030984">
    <property type="protein sequence ID" value="JAG12620.1"/>
    <property type="molecule type" value="Transcribed_RNA"/>
</dbReference>
<reference evidence="6" key="4">
    <citation type="journal article" date="2016" name="Gigascience">
        <title>De novo construction of an expanded transcriptome assembly for the western tarnished plant bug, Lygus hesperus.</title>
        <authorList>
            <person name="Tassone E.E."/>
            <person name="Geib S.M."/>
            <person name="Hall B."/>
            <person name="Fabrick J.A."/>
            <person name="Brent C.S."/>
            <person name="Hull J.J."/>
        </authorList>
    </citation>
    <scope>NUCLEOTIDE SEQUENCE</scope>
</reference>
<proteinExistence type="predicted"/>
<keyword evidence="1 4" id="KW-0812">Transmembrane</keyword>
<keyword evidence="2" id="KW-0732">Signal</keyword>
<evidence type="ECO:0000313" key="3">
    <source>
        <dbReference type="EMBL" id="JAG12620.1"/>
    </source>
</evidence>
<protein>
    <submittedName>
        <fullName evidence="4">Osteopetrosis-associated transmembrane protein 1</fullName>
    </submittedName>
</protein>
<reference evidence="4" key="1">
    <citation type="journal article" date="2014" name="PLoS ONE">
        <title>Transcriptome-Based Identification of ABC Transporters in the Western Tarnished Plant Bug Lygus hesperus.</title>
        <authorList>
            <person name="Hull J.J."/>
            <person name="Chaney K."/>
            <person name="Geib S.M."/>
            <person name="Fabrick J.A."/>
            <person name="Brent C.S."/>
            <person name="Walsh D."/>
            <person name="Lavine L.C."/>
        </authorList>
    </citation>
    <scope>NUCLEOTIDE SEQUENCE</scope>
</reference>
<dbReference type="Pfam" id="PF09777">
    <property type="entry name" value="OSTMP1"/>
    <property type="match status" value="1"/>
</dbReference>
<dbReference type="PANTHER" id="PTHR15644:SF2">
    <property type="entry name" value="OSTEOPETROSIS-ASSOCIATED TRANSMEMBRANE PROTEIN 1"/>
    <property type="match status" value="1"/>
</dbReference>
<dbReference type="EMBL" id="GBRD01014174">
    <property type="protein sequence ID" value="JAG51652.1"/>
    <property type="molecule type" value="Transcribed_RNA"/>
</dbReference>
<feature type="signal peptide" evidence="2">
    <location>
        <begin position="1"/>
        <end position="20"/>
    </location>
</feature>
<dbReference type="EMBL" id="GBRD01014172">
    <property type="protein sequence ID" value="JAG51654.1"/>
    <property type="molecule type" value="Transcribed_RNA"/>
</dbReference>
<reference evidence="4" key="2">
    <citation type="submission" date="2014-07" db="EMBL/GenBank/DDBJ databases">
        <authorList>
            <person name="Hull J."/>
        </authorList>
    </citation>
    <scope>NUCLEOTIDE SEQUENCE</scope>
</reference>
<sequence length="278" mass="31277">MAFWTPSILLFVCCLPFLTADDIDGFVQDDTCMNMLKDFANSSAAFTFCAVSHARPILICQECVSSYLEVVEVYDDITKLESTAGHKCESELVNLDRLQVFNQGYNYIKTLWKNALCDNCFIKDRATGNPTIQLTDLVVEILNASTVYGECVKKYRNATAKPDLLVCEKCIDSYKNINDIYVKNKGSVELCMDVVDLMNNTRNEWSDDIGCCKDRRKPEMTLILTATGVGVLPFIFYLLTYFLTTKKVHAVIERKRWNGASNGASKSPDIQVSPPENT</sequence>
<feature type="chain" id="PRO_5015033763" evidence="2">
    <location>
        <begin position="21"/>
        <end position="278"/>
    </location>
</feature>
<keyword evidence="1" id="KW-1133">Transmembrane helix</keyword>